<evidence type="ECO:0000313" key="1">
    <source>
        <dbReference type="EMBL" id="THU72659.1"/>
    </source>
</evidence>
<evidence type="ECO:0000313" key="2">
    <source>
        <dbReference type="Proteomes" id="UP000317650"/>
    </source>
</evidence>
<comment type="caution">
    <text evidence="1">The sequence shown here is derived from an EMBL/GenBank/DDBJ whole genome shotgun (WGS) entry which is preliminary data.</text>
</comment>
<reference evidence="1 2" key="1">
    <citation type="journal article" date="2019" name="Nat. Plants">
        <title>Genome sequencing of Musa balbisiana reveals subgenome evolution and function divergence in polyploid bananas.</title>
        <authorList>
            <person name="Yao X."/>
        </authorList>
    </citation>
    <scope>NUCLEOTIDE SEQUENCE [LARGE SCALE GENOMIC DNA]</scope>
    <source>
        <strain evidence="2">cv. DH-PKW</strain>
        <tissue evidence="1">Leaves</tissue>
    </source>
</reference>
<sequence length="383" mass="42247">MANGGLTVVDGSTLRADDLRLPLPDGAVSGARLLQHAESEVAARLFGLSLPDPLRSAAFRRVAGGDARSFEEEVIDADSVKRKVREYLLALADDLADDPLAILVLDGSALRVFLDDEDDFAMLSENLFTDLDVDDRGKLSKKKIQDALVLMGVEMGVPTFSEHNDLFSNILRKHGAEGDQQLGQAQFAQLLQLILQDLADGLAEKPVVVIQNLKVVNGSKIKKLLEHKELLDDEMESMFGDWNACGHGEGNMEQRETNSWARHNSHNYFSSFCKILQTLLEHKELLDDEMESMFGDWNACGHGEGNMERLQGLLKAKGSRLGLPPAESNEAVALLYDQIFSEIKEEVIAGELTRDAFHVVVSDIMEKLVDQLEANPIFTDMGS</sequence>
<organism evidence="1 2">
    <name type="scientific">Musa balbisiana</name>
    <name type="common">Banana</name>
    <dbReference type="NCBI Taxonomy" id="52838"/>
    <lineage>
        <taxon>Eukaryota</taxon>
        <taxon>Viridiplantae</taxon>
        <taxon>Streptophyta</taxon>
        <taxon>Embryophyta</taxon>
        <taxon>Tracheophyta</taxon>
        <taxon>Spermatophyta</taxon>
        <taxon>Magnoliopsida</taxon>
        <taxon>Liliopsida</taxon>
        <taxon>Zingiberales</taxon>
        <taxon>Musaceae</taxon>
        <taxon>Musa</taxon>
    </lineage>
</organism>
<proteinExistence type="predicted"/>
<dbReference type="PANTHER" id="PTHR34574:SF3">
    <property type="entry name" value="CALCIUM-BINDING EF HAND FAMILY PROTEIN"/>
    <property type="match status" value="1"/>
</dbReference>
<gene>
    <name evidence="1" type="ORF">C4D60_Mb04t14530</name>
</gene>
<dbReference type="AlphaFoldDB" id="A0A4S8KC32"/>
<evidence type="ECO:0008006" key="3">
    <source>
        <dbReference type="Google" id="ProtNLM"/>
    </source>
</evidence>
<keyword evidence="2" id="KW-1185">Reference proteome</keyword>
<dbReference type="Proteomes" id="UP000317650">
    <property type="component" value="Chromosome 4"/>
</dbReference>
<protein>
    <recommendedName>
        <fullName evidence="3">EF-hand domain-containing protein</fullName>
    </recommendedName>
</protein>
<dbReference type="InterPro" id="IPR011992">
    <property type="entry name" value="EF-hand-dom_pair"/>
</dbReference>
<accession>A0A4S8KC32</accession>
<dbReference type="EMBL" id="PYDT01000001">
    <property type="protein sequence ID" value="THU72659.1"/>
    <property type="molecule type" value="Genomic_DNA"/>
</dbReference>
<dbReference type="SUPFAM" id="SSF47473">
    <property type="entry name" value="EF-hand"/>
    <property type="match status" value="1"/>
</dbReference>
<dbReference type="PANTHER" id="PTHR34574">
    <property type="entry name" value="CALCIUM-BINDING EF-HAND FAMILY PROTEIN-RELATED"/>
    <property type="match status" value="1"/>
</dbReference>
<name>A0A4S8KC32_MUSBA</name>